<reference evidence="2" key="1">
    <citation type="journal article" date="2015" name="Nat. Genet.">
        <title>The genome and transcriptome of the zoonotic hookworm Ancylostoma ceylanicum identify infection-specific gene families.</title>
        <authorList>
            <person name="Schwarz E.M."/>
            <person name="Hu Y."/>
            <person name="Antoshechkin I."/>
            <person name="Miller M.M."/>
            <person name="Sternberg P.W."/>
            <person name="Aroian R.V."/>
        </authorList>
    </citation>
    <scope>NUCLEOTIDE SEQUENCE</scope>
    <source>
        <strain evidence="2">HY135</strain>
    </source>
</reference>
<organism evidence="1 2">
    <name type="scientific">Ancylostoma ceylanicum</name>
    <dbReference type="NCBI Taxonomy" id="53326"/>
    <lineage>
        <taxon>Eukaryota</taxon>
        <taxon>Metazoa</taxon>
        <taxon>Ecdysozoa</taxon>
        <taxon>Nematoda</taxon>
        <taxon>Chromadorea</taxon>
        <taxon>Rhabditida</taxon>
        <taxon>Rhabditina</taxon>
        <taxon>Rhabditomorpha</taxon>
        <taxon>Strongyloidea</taxon>
        <taxon>Ancylostomatidae</taxon>
        <taxon>Ancylostomatinae</taxon>
        <taxon>Ancylostoma</taxon>
    </lineage>
</organism>
<evidence type="ECO:0000313" key="2">
    <source>
        <dbReference type="Proteomes" id="UP000024635"/>
    </source>
</evidence>
<protein>
    <submittedName>
        <fullName evidence="1">Uncharacterized protein</fullName>
    </submittedName>
</protein>
<dbReference type="EMBL" id="JARK01001539">
    <property type="protein sequence ID" value="EYB91720.1"/>
    <property type="molecule type" value="Genomic_DNA"/>
</dbReference>
<dbReference type="AlphaFoldDB" id="A0A016SM75"/>
<accession>A0A016SM75</accession>
<gene>
    <name evidence="1" type="primary">Acey_s0203.g1856</name>
    <name evidence="1" type="ORF">Y032_0203g1856</name>
</gene>
<comment type="caution">
    <text evidence="1">The sequence shown here is derived from an EMBL/GenBank/DDBJ whole genome shotgun (WGS) entry which is preliminary data.</text>
</comment>
<evidence type="ECO:0000313" key="1">
    <source>
        <dbReference type="EMBL" id="EYB91720.1"/>
    </source>
</evidence>
<name>A0A016SM75_9BILA</name>
<keyword evidence="2" id="KW-1185">Reference proteome</keyword>
<dbReference type="Proteomes" id="UP000024635">
    <property type="component" value="Unassembled WGS sequence"/>
</dbReference>
<sequence>MSVCAVWTSTIDRGGASGQLPYALTGIDLLRLETLLQAHTFGSGDEPCRVGQLVLANWHSTAKNKDHMAKYTPNRSSSVLLECMRVP</sequence>
<proteinExistence type="predicted"/>